<evidence type="ECO:0000313" key="2">
    <source>
        <dbReference type="Proteomes" id="UP001211907"/>
    </source>
</evidence>
<dbReference type="Proteomes" id="UP001211907">
    <property type="component" value="Unassembled WGS sequence"/>
</dbReference>
<keyword evidence="2" id="KW-1185">Reference proteome</keyword>
<organism evidence="1 2">
    <name type="scientific">Physocladia obscura</name>
    <dbReference type="NCBI Taxonomy" id="109957"/>
    <lineage>
        <taxon>Eukaryota</taxon>
        <taxon>Fungi</taxon>
        <taxon>Fungi incertae sedis</taxon>
        <taxon>Chytridiomycota</taxon>
        <taxon>Chytridiomycota incertae sedis</taxon>
        <taxon>Chytridiomycetes</taxon>
        <taxon>Chytridiales</taxon>
        <taxon>Chytriomycetaceae</taxon>
        <taxon>Physocladia</taxon>
    </lineage>
</organism>
<reference evidence="1" key="1">
    <citation type="submission" date="2020-05" db="EMBL/GenBank/DDBJ databases">
        <title>Phylogenomic resolution of chytrid fungi.</title>
        <authorList>
            <person name="Stajich J.E."/>
            <person name="Amses K."/>
            <person name="Simmons R."/>
            <person name="Seto K."/>
            <person name="Myers J."/>
            <person name="Bonds A."/>
            <person name="Quandt C.A."/>
            <person name="Barry K."/>
            <person name="Liu P."/>
            <person name="Grigoriev I."/>
            <person name="Longcore J.E."/>
            <person name="James T.Y."/>
        </authorList>
    </citation>
    <scope>NUCLEOTIDE SEQUENCE</scope>
    <source>
        <strain evidence="1">JEL0513</strain>
    </source>
</reference>
<name>A0AAD5SUG4_9FUNG</name>
<evidence type="ECO:0000313" key="1">
    <source>
        <dbReference type="EMBL" id="KAJ3105481.1"/>
    </source>
</evidence>
<dbReference type="EMBL" id="JADGJH010002001">
    <property type="protein sequence ID" value="KAJ3105481.1"/>
    <property type="molecule type" value="Genomic_DNA"/>
</dbReference>
<dbReference type="AlphaFoldDB" id="A0AAD5SUG4"/>
<proteinExistence type="predicted"/>
<sequence length="461" mass="52353">MTVSGLPRRRICVLAMLLVAALVLAAITWLGDGVLANLGQGLGAIPAFVHDDPLPPEPPLADPCNAQSDSCVIVRASQAQHQLPAAPATNASSAKLPRILYYNTHGGTTQNMRGITHALGLALDLFNPSQVSPYGMSAARATLLIESSHVSFICNQYDIVIISDTVPHGRALLQSLVHPNKNLRCSAKLVVEMTNRFDWDVKDRIAYYSLIRTLILDPNYWNRVYWVVNNNVEQAYVELYTGAKMRDVRLLRPVGMSKDYGYPDDLPPASMENFAARTHDTTQIFESLRDDYAIPLTIFPFGHKYGGPKNLLNFKGWIDVPYQYSVMKFYENIAYGVPQFVPTPRLFEFMLQNGMHYTHCIFIQVMKQFPIGQNRAVKVIPGFPEWSGYMDYYDPLFAPYVYYFDSIIELQQLRLDSRQQLDWKDIHKNGIEFYNRYRIQIFEGWAQLFRDMGFPAVGVQS</sequence>
<accession>A0AAD5SUG4</accession>
<gene>
    <name evidence="1" type="ORF">HK100_003893</name>
</gene>
<comment type="caution">
    <text evidence="1">The sequence shown here is derived from an EMBL/GenBank/DDBJ whole genome shotgun (WGS) entry which is preliminary data.</text>
</comment>
<protein>
    <submittedName>
        <fullName evidence="1">Uncharacterized protein</fullName>
    </submittedName>
</protein>